<dbReference type="InterPro" id="IPR017871">
    <property type="entry name" value="ABC_transporter-like_CS"/>
</dbReference>
<protein>
    <submittedName>
        <fullName evidence="5">ABC transporter ATP-binding protein</fullName>
    </submittedName>
</protein>
<evidence type="ECO:0000313" key="6">
    <source>
        <dbReference type="Proteomes" id="UP001320148"/>
    </source>
</evidence>
<keyword evidence="1" id="KW-0813">Transport</keyword>
<dbReference type="SMART" id="SM00382">
    <property type="entry name" value="AAA"/>
    <property type="match status" value="1"/>
</dbReference>
<dbReference type="SUPFAM" id="SSF52540">
    <property type="entry name" value="P-loop containing nucleoside triphosphate hydrolases"/>
    <property type="match status" value="1"/>
</dbReference>
<reference evidence="5 6" key="1">
    <citation type="submission" date="2021-02" db="EMBL/GenBank/DDBJ databases">
        <title>Complete genome of Desulfoluna sp. strain ASN36.</title>
        <authorList>
            <person name="Takahashi A."/>
            <person name="Kojima H."/>
            <person name="Fukui M."/>
        </authorList>
    </citation>
    <scope>NUCLEOTIDE SEQUENCE [LARGE SCALE GENOMIC DNA]</scope>
    <source>
        <strain evidence="5 6">ASN36</strain>
    </source>
</reference>
<dbReference type="InterPro" id="IPR015854">
    <property type="entry name" value="ABC_transpr_LolD-like"/>
</dbReference>
<dbReference type="InterPro" id="IPR003593">
    <property type="entry name" value="AAA+_ATPase"/>
</dbReference>
<feature type="domain" description="ABC transporter" evidence="4">
    <location>
        <begin position="1"/>
        <end position="224"/>
    </location>
</feature>
<gene>
    <name evidence="5" type="ORF">DSLASN_26080</name>
</gene>
<dbReference type="Pfam" id="PF00005">
    <property type="entry name" value="ABC_tran"/>
    <property type="match status" value="1"/>
</dbReference>
<evidence type="ECO:0000256" key="1">
    <source>
        <dbReference type="ARBA" id="ARBA00022448"/>
    </source>
</evidence>
<evidence type="ECO:0000256" key="2">
    <source>
        <dbReference type="ARBA" id="ARBA00022741"/>
    </source>
</evidence>
<accession>A0ABN6F5T2</accession>
<dbReference type="InterPro" id="IPR027417">
    <property type="entry name" value="P-loop_NTPase"/>
</dbReference>
<dbReference type="PROSITE" id="PS50893">
    <property type="entry name" value="ABC_TRANSPORTER_2"/>
    <property type="match status" value="1"/>
</dbReference>
<sequence>MNGIGKSYRSGERQQVIFKDLTATFASGRISAILGKSGAGKSTLLNLIAGIDRPDAGSLRVGEVSVATLAEEDLCRFRRQRIGFVFQSFHLLPVLTVEENVMMVPELSGVSPAEARKRAVSCLADVGLTGMERRPPELLSGGERQRVSIARALASDPDLILADEPTGNLDGETGRAVMDLFTSLVRKRGKTVVVVTHSLDIASACDALFEVRDHGLFPLDHGVTSW</sequence>
<evidence type="ECO:0000259" key="4">
    <source>
        <dbReference type="PROSITE" id="PS50893"/>
    </source>
</evidence>
<keyword evidence="2" id="KW-0547">Nucleotide-binding</keyword>
<dbReference type="PANTHER" id="PTHR24220">
    <property type="entry name" value="IMPORT ATP-BINDING PROTEIN"/>
    <property type="match status" value="1"/>
</dbReference>
<keyword evidence="6" id="KW-1185">Reference proteome</keyword>
<evidence type="ECO:0000256" key="3">
    <source>
        <dbReference type="ARBA" id="ARBA00022840"/>
    </source>
</evidence>
<dbReference type="Gene3D" id="3.40.50.300">
    <property type="entry name" value="P-loop containing nucleotide triphosphate hydrolases"/>
    <property type="match status" value="1"/>
</dbReference>
<organism evidence="5 6">
    <name type="scientific">Desulfoluna limicola</name>
    <dbReference type="NCBI Taxonomy" id="2810562"/>
    <lineage>
        <taxon>Bacteria</taxon>
        <taxon>Pseudomonadati</taxon>
        <taxon>Thermodesulfobacteriota</taxon>
        <taxon>Desulfobacteria</taxon>
        <taxon>Desulfobacterales</taxon>
        <taxon>Desulfolunaceae</taxon>
        <taxon>Desulfoluna</taxon>
    </lineage>
</organism>
<dbReference type="InterPro" id="IPR003439">
    <property type="entry name" value="ABC_transporter-like_ATP-bd"/>
</dbReference>
<dbReference type="InterPro" id="IPR017911">
    <property type="entry name" value="MacB-like_ATP-bd"/>
</dbReference>
<keyword evidence="3 5" id="KW-0067">ATP-binding</keyword>
<proteinExistence type="predicted"/>
<dbReference type="RefSeq" id="WP_236888411.1">
    <property type="nucleotide sequence ID" value="NZ_AP024488.1"/>
</dbReference>
<dbReference type="PROSITE" id="PS00211">
    <property type="entry name" value="ABC_TRANSPORTER_1"/>
    <property type="match status" value="1"/>
</dbReference>
<evidence type="ECO:0000313" key="5">
    <source>
        <dbReference type="EMBL" id="BCS96976.1"/>
    </source>
</evidence>
<dbReference type="EMBL" id="AP024488">
    <property type="protein sequence ID" value="BCS96976.1"/>
    <property type="molecule type" value="Genomic_DNA"/>
</dbReference>
<dbReference type="PANTHER" id="PTHR24220:SF685">
    <property type="entry name" value="ABC TRANSPORTER RELATED"/>
    <property type="match status" value="1"/>
</dbReference>
<name>A0ABN6F5T2_9BACT</name>
<dbReference type="Proteomes" id="UP001320148">
    <property type="component" value="Chromosome"/>
</dbReference>
<dbReference type="GO" id="GO:0005524">
    <property type="term" value="F:ATP binding"/>
    <property type="evidence" value="ECO:0007669"/>
    <property type="project" value="UniProtKB-KW"/>
</dbReference>
<dbReference type="CDD" id="cd03255">
    <property type="entry name" value="ABC_MJ0796_LolCDE_FtsE"/>
    <property type="match status" value="1"/>
</dbReference>